<dbReference type="EMBL" id="OX596094">
    <property type="protein sequence ID" value="CAI9692399.1"/>
    <property type="molecule type" value="Genomic_DNA"/>
</dbReference>
<accession>A0ACB0DVU1</accession>
<protein>
    <submittedName>
        <fullName evidence="1">Uncharacterized protein</fullName>
    </submittedName>
</protein>
<organism evidence="1 2">
    <name type="scientific">Rangifer tarandus platyrhynchus</name>
    <name type="common">Svalbard reindeer</name>
    <dbReference type="NCBI Taxonomy" id="3082113"/>
    <lineage>
        <taxon>Eukaryota</taxon>
        <taxon>Metazoa</taxon>
        <taxon>Chordata</taxon>
        <taxon>Craniata</taxon>
        <taxon>Vertebrata</taxon>
        <taxon>Euteleostomi</taxon>
        <taxon>Mammalia</taxon>
        <taxon>Eutheria</taxon>
        <taxon>Laurasiatheria</taxon>
        <taxon>Artiodactyla</taxon>
        <taxon>Ruminantia</taxon>
        <taxon>Pecora</taxon>
        <taxon>Cervidae</taxon>
        <taxon>Odocoileinae</taxon>
        <taxon>Rangifer</taxon>
    </lineage>
</organism>
<evidence type="ECO:0000313" key="1">
    <source>
        <dbReference type="EMBL" id="CAI9692399.1"/>
    </source>
</evidence>
<gene>
    <name evidence="1" type="ORF">MRATA1EN3_LOCUS3612</name>
</gene>
<dbReference type="Proteomes" id="UP001162501">
    <property type="component" value="Chromosome 10"/>
</dbReference>
<reference evidence="1" key="1">
    <citation type="submission" date="2023-05" db="EMBL/GenBank/DDBJ databases">
        <authorList>
            <consortium name="ELIXIR-Norway"/>
        </authorList>
    </citation>
    <scope>NUCLEOTIDE SEQUENCE</scope>
</reference>
<evidence type="ECO:0000313" key="2">
    <source>
        <dbReference type="Proteomes" id="UP001162501"/>
    </source>
</evidence>
<proteinExistence type="predicted"/>
<name>A0ACB0DVU1_RANTA</name>
<sequence>MAVCVRSYEVFALFYTVTAPMFNRLISTLRNADMKNAMRKVWGRDKHSAGKGTSGCPALCRIYFIHKSLMLTSATDTEGACAVIRSCNPEE</sequence>